<protein>
    <submittedName>
        <fullName evidence="1">Uncharacterized protein</fullName>
    </submittedName>
</protein>
<gene>
    <name evidence="1" type="ORF">EW146_g9277</name>
</gene>
<dbReference type="EMBL" id="SGPL01000767">
    <property type="protein sequence ID" value="THH07569.1"/>
    <property type="molecule type" value="Genomic_DNA"/>
</dbReference>
<proteinExistence type="predicted"/>
<evidence type="ECO:0000313" key="2">
    <source>
        <dbReference type="Proteomes" id="UP000310158"/>
    </source>
</evidence>
<keyword evidence="2" id="KW-1185">Reference proteome</keyword>
<dbReference type="Proteomes" id="UP000310158">
    <property type="component" value="Unassembled WGS sequence"/>
</dbReference>
<reference evidence="1 2" key="1">
    <citation type="submission" date="2019-02" db="EMBL/GenBank/DDBJ databases">
        <title>Genome sequencing of the rare red list fungi Bondarzewia mesenterica.</title>
        <authorList>
            <person name="Buettner E."/>
            <person name="Kellner H."/>
        </authorList>
    </citation>
    <scope>NUCLEOTIDE SEQUENCE [LARGE SCALE GENOMIC DNA]</scope>
    <source>
        <strain evidence="1 2">DSM 108281</strain>
    </source>
</reference>
<name>A0A4S4L7V2_9AGAM</name>
<comment type="caution">
    <text evidence="1">The sequence shown here is derived from an EMBL/GenBank/DDBJ whole genome shotgun (WGS) entry which is preliminary data.</text>
</comment>
<accession>A0A4S4L7V2</accession>
<organism evidence="1 2">
    <name type="scientific">Bondarzewia mesenterica</name>
    <dbReference type="NCBI Taxonomy" id="1095465"/>
    <lineage>
        <taxon>Eukaryota</taxon>
        <taxon>Fungi</taxon>
        <taxon>Dikarya</taxon>
        <taxon>Basidiomycota</taxon>
        <taxon>Agaricomycotina</taxon>
        <taxon>Agaricomycetes</taxon>
        <taxon>Russulales</taxon>
        <taxon>Bondarzewiaceae</taxon>
        <taxon>Bondarzewia</taxon>
    </lineage>
</organism>
<dbReference type="AlphaFoldDB" id="A0A4S4L7V2"/>
<evidence type="ECO:0000313" key="1">
    <source>
        <dbReference type="EMBL" id="THH07569.1"/>
    </source>
</evidence>
<sequence>MPFDRTGLTTQRRSLGIPDQTYAVAGFRFPFTIYGRKTTYTYTYTYVRTGELTLSFPMDAVHLGERMHRRARAIVKLRTLLHQPNPSRRSRFRFFNSSIENAHTSDAATLQEI</sequence>